<organism evidence="2 3">
    <name type="scientific">Marchantia polymorpha</name>
    <name type="common">Common liverwort</name>
    <name type="synonym">Marchantia aquatica</name>
    <dbReference type="NCBI Taxonomy" id="3197"/>
    <lineage>
        <taxon>Eukaryota</taxon>
        <taxon>Viridiplantae</taxon>
        <taxon>Streptophyta</taxon>
        <taxon>Embryophyta</taxon>
        <taxon>Marchantiophyta</taxon>
        <taxon>Marchantiopsida</taxon>
        <taxon>Marchantiidae</taxon>
        <taxon>Marchantiales</taxon>
        <taxon>Marchantiaceae</taxon>
        <taxon>Marchantia</taxon>
    </lineage>
</organism>
<evidence type="ECO:0000256" key="1">
    <source>
        <dbReference type="SAM" id="MobiDB-lite"/>
    </source>
</evidence>
<name>A0A2R6XK73_MARPO</name>
<gene>
    <name evidence="2" type="ORF">MARPO_0011s0140</name>
</gene>
<reference evidence="3" key="1">
    <citation type="journal article" date="2017" name="Cell">
        <title>Insights into land plant evolution garnered from the Marchantia polymorpha genome.</title>
        <authorList>
            <person name="Bowman J.L."/>
            <person name="Kohchi T."/>
            <person name="Yamato K.T."/>
            <person name="Jenkins J."/>
            <person name="Shu S."/>
            <person name="Ishizaki K."/>
            <person name="Yamaoka S."/>
            <person name="Nishihama R."/>
            <person name="Nakamura Y."/>
            <person name="Berger F."/>
            <person name="Adam C."/>
            <person name="Aki S.S."/>
            <person name="Althoff F."/>
            <person name="Araki T."/>
            <person name="Arteaga-Vazquez M.A."/>
            <person name="Balasubrmanian S."/>
            <person name="Barry K."/>
            <person name="Bauer D."/>
            <person name="Boehm C.R."/>
            <person name="Briginshaw L."/>
            <person name="Caballero-Perez J."/>
            <person name="Catarino B."/>
            <person name="Chen F."/>
            <person name="Chiyoda S."/>
            <person name="Chovatia M."/>
            <person name="Davies K.M."/>
            <person name="Delmans M."/>
            <person name="Demura T."/>
            <person name="Dierschke T."/>
            <person name="Dolan L."/>
            <person name="Dorantes-Acosta A.E."/>
            <person name="Eklund D.M."/>
            <person name="Florent S.N."/>
            <person name="Flores-Sandoval E."/>
            <person name="Fujiyama A."/>
            <person name="Fukuzawa H."/>
            <person name="Galik B."/>
            <person name="Grimanelli D."/>
            <person name="Grimwood J."/>
            <person name="Grossniklaus U."/>
            <person name="Hamada T."/>
            <person name="Haseloff J."/>
            <person name="Hetherington A.J."/>
            <person name="Higo A."/>
            <person name="Hirakawa Y."/>
            <person name="Hundley H.N."/>
            <person name="Ikeda Y."/>
            <person name="Inoue K."/>
            <person name="Inoue S.I."/>
            <person name="Ishida S."/>
            <person name="Jia Q."/>
            <person name="Kakita M."/>
            <person name="Kanazawa T."/>
            <person name="Kawai Y."/>
            <person name="Kawashima T."/>
            <person name="Kennedy M."/>
            <person name="Kinose K."/>
            <person name="Kinoshita T."/>
            <person name="Kohara Y."/>
            <person name="Koide E."/>
            <person name="Komatsu K."/>
            <person name="Kopischke S."/>
            <person name="Kubo M."/>
            <person name="Kyozuka J."/>
            <person name="Lagercrantz U."/>
            <person name="Lin S.S."/>
            <person name="Lindquist E."/>
            <person name="Lipzen A.M."/>
            <person name="Lu C.W."/>
            <person name="De Luna E."/>
            <person name="Martienssen R.A."/>
            <person name="Minamino N."/>
            <person name="Mizutani M."/>
            <person name="Mizutani M."/>
            <person name="Mochizuki N."/>
            <person name="Monte I."/>
            <person name="Mosher R."/>
            <person name="Nagasaki H."/>
            <person name="Nakagami H."/>
            <person name="Naramoto S."/>
            <person name="Nishitani K."/>
            <person name="Ohtani M."/>
            <person name="Okamoto T."/>
            <person name="Okumura M."/>
            <person name="Phillips J."/>
            <person name="Pollak B."/>
            <person name="Reinders A."/>
            <person name="Rovekamp M."/>
            <person name="Sano R."/>
            <person name="Sawa S."/>
            <person name="Schmid M.W."/>
            <person name="Shirakawa M."/>
            <person name="Solano R."/>
            <person name="Spunde A."/>
            <person name="Suetsugu N."/>
            <person name="Sugano S."/>
            <person name="Sugiyama A."/>
            <person name="Sun R."/>
            <person name="Suzuki Y."/>
            <person name="Takenaka M."/>
            <person name="Takezawa D."/>
            <person name="Tomogane H."/>
            <person name="Tsuzuki M."/>
            <person name="Ueda T."/>
            <person name="Umeda M."/>
            <person name="Ward J.M."/>
            <person name="Watanabe Y."/>
            <person name="Yazaki K."/>
            <person name="Yokoyama R."/>
            <person name="Yoshitake Y."/>
            <person name="Yotsui I."/>
            <person name="Zachgo S."/>
            <person name="Schmutz J."/>
        </authorList>
    </citation>
    <scope>NUCLEOTIDE SEQUENCE [LARGE SCALE GENOMIC DNA]</scope>
    <source>
        <strain evidence="3">Tak-1</strain>
    </source>
</reference>
<evidence type="ECO:0000313" key="2">
    <source>
        <dbReference type="EMBL" id="PTQ46469.1"/>
    </source>
</evidence>
<protein>
    <submittedName>
        <fullName evidence="2">Uncharacterized protein</fullName>
    </submittedName>
</protein>
<proteinExistence type="predicted"/>
<evidence type="ECO:0000313" key="3">
    <source>
        <dbReference type="Proteomes" id="UP000244005"/>
    </source>
</evidence>
<sequence length="144" mass="15999">MRNKSGYSLFLKPGTKISQQTIPIKEDGSNDLSWRDFTLDNRRVLATRDKCEVWSQLHTHLEWKHLVHSFGASRTTPRTLSHQHGSMDGGIEGRGHAKHAPSDAWCGTQLPQAESSTAEEEPMANTPDALYVNVDHRLPVAGAS</sequence>
<feature type="region of interest" description="Disordered" evidence="1">
    <location>
        <begin position="72"/>
        <end position="127"/>
    </location>
</feature>
<dbReference type="EMBL" id="KZ772683">
    <property type="protein sequence ID" value="PTQ46469.1"/>
    <property type="molecule type" value="Genomic_DNA"/>
</dbReference>
<feature type="compositionally biased region" description="Polar residues" evidence="1">
    <location>
        <begin position="72"/>
        <end position="84"/>
    </location>
</feature>
<accession>A0A2R6XK73</accession>
<dbReference type="Gramene" id="Mp4g11550.1">
    <property type="protein sequence ID" value="Mp4g11550.1.cds1"/>
    <property type="gene ID" value="Mp4g11550"/>
</dbReference>
<dbReference type="AlphaFoldDB" id="A0A2R6XK73"/>
<keyword evidence="3" id="KW-1185">Reference proteome</keyword>
<dbReference type="Proteomes" id="UP000244005">
    <property type="component" value="Unassembled WGS sequence"/>
</dbReference>